<accession>A5IM06</accession>
<evidence type="ECO:0008006" key="4">
    <source>
        <dbReference type="Google" id="ProtNLM"/>
    </source>
</evidence>
<evidence type="ECO:0000256" key="1">
    <source>
        <dbReference type="SAM" id="SignalP"/>
    </source>
</evidence>
<dbReference type="STRING" id="390874.Tpet_1215"/>
<sequence length="408" mass="46633">MKKTVFFLLLMASLSFSVPVLQNYDYFIHLKNTGELYSALKKLPLFEFLFLEGVGYEETVVEWVESRLNDPEEFFQGISSEIVICGKGDISNLFTLDINEILSLSEKINGFIAFKTPAPERFIEDFAKVKDRTFIKRDDLYVLGNTTPLFSKISGNYVLISSTETVFEKIGESEDTTDKPFFARIKKMSVFGREGEVEIVGQVKESHLTVEITQKASPFRVSAREDIGKLPYLGDLFAFTSDPEILRWFFMNMFRGSDVEKFFNTISSEGSSMFLVSLYGTPRFAFLMENKTLDEVTSDLVSRGAKFVGEELQLDVGGLLLHFFNYNGKIVVSSMKKVGFLQTLNRKRLENHPSFVFLEKEVPKSVFLEVFVDLYTLFDKLLGFSPRSSLLLIGYEEDGLIKYRLEVM</sequence>
<dbReference type="AlphaFoldDB" id="A5IM06"/>
<organism evidence="2 3">
    <name type="scientific">Thermotoga petrophila (strain ATCC BAA-488 / DSM 13995 / JCM 10881 / RKU-1)</name>
    <dbReference type="NCBI Taxonomy" id="390874"/>
    <lineage>
        <taxon>Bacteria</taxon>
        <taxon>Thermotogati</taxon>
        <taxon>Thermotogota</taxon>
        <taxon>Thermotogae</taxon>
        <taxon>Thermotogales</taxon>
        <taxon>Thermotogaceae</taxon>
        <taxon>Thermotoga</taxon>
    </lineage>
</organism>
<evidence type="ECO:0000313" key="3">
    <source>
        <dbReference type="Proteomes" id="UP000006558"/>
    </source>
</evidence>
<reference evidence="2 3" key="2">
    <citation type="journal article" date="2009" name="Proc. Natl. Acad. Sci. U.S.A.">
        <title>On the chimeric nature, thermophilic origin, and phylogenetic placement of the Thermotogales.</title>
        <authorList>
            <person name="Zhaxybayeva O."/>
            <person name="Swithers K.S."/>
            <person name="Lapierre P."/>
            <person name="Fournier G.P."/>
            <person name="Bickhart D.M."/>
            <person name="DeBoy R.T."/>
            <person name="Nelson K.E."/>
            <person name="Nesbo C.L."/>
            <person name="Doolittle W.F."/>
            <person name="Gogarten J.P."/>
            <person name="Noll K.M."/>
        </authorList>
    </citation>
    <scope>NUCLEOTIDE SEQUENCE [LARGE SCALE GENOMIC DNA]</scope>
    <source>
        <strain evidence="3">ATCC BAA-488 / DSM 13995 / JCM 10881 / RKU-1</strain>
    </source>
</reference>
<feature type="signal peptide" evidence="1">
    <location>
        <begin position="1"/>
        <end position="22"/>
    </location>
</feature>
<dbReference type="RefSeq" id="WP_004082000.1">
    <property type="nucleotide sequence ID" value="NC_009486.1"/>
</dbReference>
<feature type="chain" id="PRO_5002684436" description="DUF3352 domain-containing protein" evidence="1">
    <location>
        <begin position="23"/>
        <end position="408"/>
    </location>
</feature>
<reference evidence="3" key="1">
    <citation type="submission" date="2007-05" db="EMBL/GenBank/DDBJ databases">
        <title>Complete sequence of Thermotoga petrophila RKU-1.</title>
        <authorList>
            <consortium name="US DOE Joint Genome Institute"/>
            <person name="Copeland A."/>
            <person name="Lucas S."/>
            <person name="Lapidus A."/>
            <person name="Barry K."/>
            <person name="Glavina del Rio T."/>
            <person name="Dalin E."/>
            <person name="Tice H."/>
            <person name="Pitluck S."/>
            <person name="Sims D."/>
            <person name="Brettin T."/>
            <person name="Bruce D."/>
            <person name="Detter J.C."/>
            <person name="Han C."/>
            <person name="Tapia R."/>
            <person name="Schmutz J."/>
            <person name="Larimer F."/>
            <person name="Land M."/>
            <person name="Hauser L."/>
            <person name="Kyrpides N."/>
            <person name="Mikhailova N."/>
            <person name="Nelson K."/>
            <person name="Gogarten J.P."/>
            <person name="Noll K."/>
            <person name="Richardson P."/>
        </authorList>
    </citation>
    <scope>NUCLEOTIDE SEQUENCE [LARGE SCALE GENOMIC DNA]</scope>
    <source>
        <strain evidence="3">ATCC BAA-488 / DSM 13995 / JCM 10881 / RKU-1</strain>
    </source>
</reference>
<gene>
    <name evidence="2" type="ordered locus">Tpet_1215</name>
</gene>
<protein>
    <recommendedName>
        <fullName evidence="4">DUF3352 domain-containing protein</fullName>
    </recommendedName>
</protein>
<dbReference type="EMBL" id="CP000702">
    <property type="protein sequence ID" value="ABQ47229.1"/>
    <property type="molecule type" value="Genomic_DNA"/>
</dbReference>
<dbReference type="Proteomes" id="UP000006558">
    <property type="component" value="Chromosome"/>
</dbReference>
<name>A5IM06_THEP1</name>
<keyword evidence="1" id="KW-0732">Signal</keyword>
<proteinExistence type="predicted"/>
<dbReference type="HOGENOM" id="CLU_674281_0_0_0"/>
<evidence type="ECO:0000313" key="2">
    <source>
        <dbReference type="EMBL" id="ABQ47229.1"/>
    </source>
</evidence>
<dbReference type="KEGG" id="tpt:Tpet_1215"/>